<dbReference type="GO" id="GO:0008270">
    <property type="term" value="F:zinc ion binding"/>
    <property type="evidence" value="ECO:0007669"/>
    <property type="project" value="InterPro"/>
</dbReference>
<feature type="region of interest" description="Disordered" evidence="3">
    <location>
        <begin position="130"/>
        <end position="150"/>
    </location>
</feature>
<dbReference type="HOGENOM" id="CLU_004083_7_2_1"/>
<dbReference type="InterPro" id="IPR007219">
    <property type="entry name" value="XnlR_reg_dom"/>
</dbReference>
<accession>A0A0D2EV21</accession>
<evidence type="ECO:0000256" key="2">
    <source>
        <dbReference type="ARBA" id="ARBA00023242"/>
    </source>
</evidence>
<proteinExistence type="predicted"/>
<evidence type="ECO:0000313" key="5">
    <source>
        <dbReference type="EMBL" id="KIW59513.1"/>
    </source>
</evidence>
<feature type="region of interest" description="Disordered" evidence="3">
    <location>
        <begin position="1"/>
        <end position="38"/>
    </location>
</feature>
<dbReference type="Proteomes" id="UP000054342">
    <property type="component" value="Unassembled WGS sequence"/>
</dbReference>
<evidence type="ECO:0000259" key="4">
    <source>
        <dbReference type="SMART" id="SM00906"/>
    </source>
</evidence>
<gene>
    <name evidence="5" type="ORF">PV05_03957</name>
</gene>
<dbReference type="GO" id="GO:0003677">
    <property type="term" value="F:DNA binding"/>
    <property type="evidence" value="ECO:0007669"/>
    <property type="project" value="InterPro"/>
</dbReference>
<dbReference type="RefSeq" id="XP_013320097.1">
    <property type="nucleotide sequence ID" value="XM_013464643.1"/>
</dbReference>
<dbReference type="AlphaFoldDB" id="A0A0D2EV21"/>
<dbReference type="InterPro" id="IPR050613">
    <property type="entry name" value="Sec_Metabolite_Reg"/>
</dbReference>
<dbReference type="PANTHER" id="PTHR31001">
    <property type="entry name" value="UNCHARACTERIZED TRANSCRIPTIONAL REGULATORY PROTEIN"/>
    <property type="match status" value="1"/>
</dbReference>
<feature type="compositionally biased region" description="Polar residues" evidence="3">
    <location>
        <begin position="141"/>
        <end position="150"/>
    </location>
</feature>
<dbReference type="GO" id="GO:0005634">
    <property type="term" value="C:nucleus"/>
    <property type="evidence" value="ECO:0007669"/>
    <property type="project" value="UniProtKB-SubCell"/>
</dbReference>
<dbReference type="OrthoDB" id="424974at2759"/>
<dbReference type="Pfam" id="PF04082">
    <property type="entry name" value="Fungal_trans"/>
    <property type="match status" value="1"/>
</dbReference>
<evidence type="ECO:0000256" key="3">
    <source>
        <dbReference type="SAM" id="MobiDB-lite"/>
    </source>
</evidence>
<feature type="domain" description="Xylanolytic transcriptional activator regulatory" evidence="4">
    <location>
        <begin position="311"/>
        <end position="384"/>
    </location>
</feature>
<keyword evidence="2" id="KW-0539">Nucleus</keyword>
<dbReference type="GeneID" id="25325865"/>
<name>A0A0D2EV21_9EURO</name>
<dbReference type="EMBL" id="KN847318">
    <property type="protein sequence ID" value="KIW59513.1"/>
    <property type="molecule type" value="Genomic_DNA"/>
</dbReference>
<evidence type="ECO:0000256" key="1">
    <source>
        <dbReference type="ARBA" id="ARBA00004123"/>
    </source>
</evidence>
<dbReference type="CDD" id="cd12148">
    <property type="entry name" value="fungal_TF_MHR"/>
    <property type="match status" value="1"/>
</dbReference>
<dbReference type="PANTHER" id="PTHR31001:SF85">
    <property type="entry name" value="ZN(II)2CYS6 TRANSCRIPTION FACTOR (EUROFUNG)"/>
    <property type="match status" value="1"/>
</dbReference>
<comment type="subcellular location">
    <subcellularLocation>
        <location evidence="1">Nucleus</location>
    </subcellularLocation>
</comment>
<evidence type="ECO:0000313" key="6">
    <source>
        <dbReference type="Proteomes" id="UP000054342"/>
    </source>
</evidence>
<dbReference type="GO" id="GO:0006351">
    <property type="term" value="P:DNA-templated transcription"/>
    <property type="evidence" value="ECO:0007669"/>
    <property type="project" value="InterPro"/>
</dbReference>
<protein>
    <recommendedName>
        <fullName evidence="4">Xylanolytic transcriptional activator regulatory domain-containing protein</fullName>
    </recommendedName>
</protein>
<keyword evidence="6" id="KW-1185">Reference proteome</keyword>
<reference evidence="5 6" key="1">
    <citation type="submission" date="2015-01" db="EMBL/GenBank/DDBJ databases">
        <title>The Genome Sequence of Exophiala xenobiotica CBS118157.</title>
        <authorList>
            <consortium name="The Broad Institute Genomics Platform"/>
            <person name="Cuomo C."/>
            <person name="de Hoog S."/>
            <person name="Gorbushina A."/>
            <person name="Stielow B."/>
            <person name="Teixiera M."/>
            <person name="Abouelleil A."/>
            <person name="Chapman S.B."/>
            <person name="Priest M."/>
            <person name="Young S.K."/>
            <person name="Wortman J."/>
            <person name="Nusbaum C."/>
            <person name="Birren B."/>
        </authorList>
    </citation>
    <scope>NUCLEOTIDE SEQUENCE [LARGE SCALE GENOMIC DNA]</scope>
    <source>
        <strain evidence="5 6">CBS 118157</strain>
    </source>
</reference>
<organism evidence="5 6">
    <name type="scientific">Exophiala xenobiotica</name>
    <dbReference type="NCBI Taxonomy" id="348802"/>
    <lineage>
        <taxon>Eukaryota</taxon>
        <taxon>Fungi</taxon>
        <taxon>Dikarya</taxon>
        <taxon>Ascomycota</taxon>
        <taxon>Pezizomycotina</taxon>
        <taxon>Eurotiomycetes</taxon>
        <taxon>Chaetothyriomycetidae</taxon>
        <taxon>Chaetothyriales</taxon>
        <taxon>Herpotrichiellaceae</taxon>
        <taxon>Exophiala</taxon>
    </lineage>
</organism>
<sequence>MKRSLANPPAFAIPQRSRIVPAPIATPADPKNPQKKRQIKSVAKLCAAPEAPAKATMLDEVTSSQGTTGSAAACDGDGGGTQTQIQVQPGANVNAIGTANQHPSDQLPCKLTWELLLNDERVVRYENNPNIADLPQDGENIKTTQPTGSETAASHLQKSTKAHQTLRAQPGACAPSDMVSDVLEFYPDIQLALRLWNVYVKSVDPVLKILHIPTVQSTVLATILEPRSAQSSTVALTFAIYFAAVTALCHDDDHEPIDLSCEKQALLNHYKISLDRLLVVTDLMKRPEIEALQALAIYVTCLRAHEVGRSVWVLNGLGIRLAQAIGLHRDGASLRLSPFETEMRLRLWWHLCVLESRAPEDQGFRPTVDLVNRELRLPLNVNDNQIYPDMTCFPVESDGWTEMSFFLIQTESCRLLHPVLDSHEQHSADALLDVTEKRKILQQRYQYLAAKYSGTSTHLSRLAIQHGTTACKKMEFVLQLREEISMRKQKGAQGDTTPDVLKPSFKLACDGLESNYVLSIGGLGSRFKWFFNIYTPWYALAYVLRCLCSSPCGFETERAWALVEELFPRAMRLHRPSAGIHDEYGHGSIWRYINLLRCLALSSRQRTQLSVATADVGIQSSNSGEHCTSQLLSGTEIPPPTGTTATEHGTSGLPELVQDYIPDSSQSIFSPLDLSMPEIPFCPDWNAVIHGCLNDDAYEIYPSSFANHPADAAQF</sequence>
<dbReference type="SMART" id="SM00906">
    <property type="entry name" value="Fungal_trans"/>
    <property type="match status" value="1"/>
</dbReference>